<evidence type="ECO:0000256" key="2">
    <source>
        <dbReference type="ARBA" id="ARBA00010348"/>
    </source>
</evidence>
<dbReference type="InterPro" id="IPR045091">
    <property type="entry name" value="Mad2-like"/>
</dbReference>
<name>A0ABM4CN39_HYDVU</name>
<evidence type="ECO:0000256" key="6">
    <source>
        <dbReference type="ARBA" id="ARBA00023306"/>
    </source>
</evidence>
<dbReference type="PANTHER" id="PTHR11842:SF11">
    <property type="entry name" value="MITOTIC SPINDLE ASSEMBLY CHECKPOINT PROTEIN MAD2A"/>
    <property type="match status" value="1"/>
</dbReference>
<reference evidence="9" key="1">
    <citation type="submission" date="2025-08" db="UniProtKB">
        <authorList>
            <consortium name="RefSeq"/>
        </authorList>
    </citation>
    <scope>IDENTIFICATION</scope>
</reference>
<evidence type="ECO:0000256" key="4">
    <source>
        <dbReference type="ARBA" id="ARBA00022776"/>
    </source>
</evidence>
<dbReference type="Gene3D" id="3.30.900.10">
    <property type="entry name" value="HORMA domain"/>
    <property type="match status" value="1"/>
</dbReference>
<dbReference type="InterPro" id="IPR003511">
    <property type="entry name" value="HORMA_dom"/>
</dbReference>
<keyword evidence="6" id="KW-0131">Cell cycle</keyword>
<dbReference type="Pfam" id="PF02301">
    <property type="entry name" value="HORMA"/>
    <property type="match status" value="1"/>
</dbReference>
<evidence type="ECO:0000256" key="5">
    <source>
        <dbReference type="ARBA" id="ARBA00023242"/>
    </source>
</evidence>
<dbReference type="SUPFAM" id="SSF56019">
    <property type="entry name" value="The spindle assembly checkpoint protein mad2"/>
    <property type="match status" value="1"/>
</dbReference>
<evidence type="ECO:0000313" key="8">
    <source>
        <dbReference type="Proteomes" id="UP001652625"/>
    </source>
</evidence>
<dbReference type="RefSeq" id="XP_065663242.1">
    <property type="nucleotide sequence ID" value="XM_065807170.1"/>
</dbReference>
<evidence type="ECO:0000259" key="7">
    <source>
        <dbReference type="PROSITE" id="PS50815"/>
    </source>
</evidence>
<evidence type="ECO:0000256" key="3">
    <source>
        <dbReference type="ARBA" id="ARBA00022618"/>
    </source>
</evidence>
<keyword evidence="4" id="KW-0498">Mitosis</keyword>
<dbReference type="InterPro" id="IPR036570">
    <property type="entry name" value="HORMA_dom_sf"/>
</dbReference>
<evidence type="ECO:0000256" key="1">
    <source>
        <dbReference type="ARBA" id="ARBA00004123"/>
    </source>
</evidence>
<accession>A0ABM4CN39</accession>
<keyword evidence="3" id="KW-0132">Cell division</keyword>
<proteinExistence type="inferred from homology"/>
<dbReference type="PANTHER" id="PTHR11842">
    <property type="entry name" value="MITOTIC SPINDLE ASSEMBLY CHECKPOINT PROTEIN MAD2"/>
    <property type="match status" value="1"/>
</dbReference>
<comment type="subcellular location">
    <subcellularLocation>
        <location evidence="1">Nucleus</location>
    </subcellularLocation>
</comment>
<sequence length="205" mass="23344">MPVSVAQISKSDAITLKGSAEMIGDFLNYSVNSILYQRLIYPSDNFSRQPAYGVPVFMIGLEKVKDYIDQFVSQLKVWLLKKTIQKVVLIITSLETNEDIEKWQFKIECNQTADESTSQTSKPLKDIQKEMRDVLRQIVSSVTFLPNLHEKCMFNILAYTDLDCTVPAAWEDGCEHVIEGAQQVKLKTVNTLLHKVDLDVCYKTT</sequence>
<evidence type="ECO:0000313" key="9">
    <source>
        <dbReference type="RefSeq" id="XP_065663242.1"/>
    </source>
</evidence>
<comment type="similarity">
    <text evidence="2">Belongs to the MAD2 family.</text>
</comment>
<dbReference type="Proteomes" id="UP001652625">
    <property type="component" value="Chromosome 10"/>
</dbReference>
<organism evidence="8 9">
    <name type="scientific">Hydra vulgaris</name>
    <name type="common">Hydra</name>
    <name type="synonym">Hydra attenuata</name>
    <dbReference type="NCBI Taxonomy" id="6087"/>
    <lineage>
        <taxon>Eukaryota</taxon>
        <taxon>Metazoa</taxon>
        <taxon>Cnidaria</taxon>
        <taxon>Hydrozoa</taxon>
        <taxon>Hydroidolina</taxon>
        <taxon>Anthoathecata</taxon>
        <taxon>Aplanulata</taxon>
        <taxon>Hydridae</taxon>
        <taxon>Hydra</taxon>
    </lineage>
</organism>
<gene>
    <name evidence="9" type="primary">LOC101235407</name>
</gene>
<dbReference type="GeneID" id="101235407"/>
<protein>
    <submittedName>
        <fullName evidence="9">Mitotic spindle assembly checkpoint protein MAD2A isoform X2</fullName>
    </submittedName>
</protein>
<feature type="domain" description="HORMA" evidence="7">
    <location>
        <begin position="17"/>
        <end position="200"/>
    </location>
</feature>
<keyword evidence="5" id="KW-0539">Nucleus</keyword>
<dbReference type="PROSITE" id="PS50815">
    <property type="entry name" value="HORMA"/>
    <property type="match status" value="1"/>
</dbReference>
<keyword evidence="8" id="KW-1185">Reference proteome</keyword>